<dbReference type="Pfam" id="PF08276">
    <property type="entry name" value="PAN_2"/>
    <property type="match status" value="1"/>
</dbReference>
<dbReference type="EMBL" id="JBBPBM010000703">
    <property type="protein sequence ID" value="KAK8492760.1"/>
    <property type="molecule type" value="Genomic_DNA"/>
</dbReference>
<dbReference type="InterPro" id="IPR003609">
    <property type="entry name" value="Pan_app"/>
</dbReference>
<accession>A0ABR2AHF1</accession>
<feature type="domain" description="Apple" evidence="1">
    <location>
        <begin position="51"/>
        <end position="91"/>
    </location>
</feature>
<proteinExistence type="predicted"/>
<dbReference type="Proteomes" id="UP001472677">
    <property type="component" value="Unassembled WGS sequence"/>
</dbReference>
<organism evidence="2 3">
    <name type="scientific">Hibiscus sabdariffa</name>
    <name type="common">roselle</name>
    <dbReference type="NCBI Taxonomy" id="183260"/>
    <lineage>
        <taxon>Eukaryota</taxon>
        <taxon>Viridiplantae</taxon>
        <taxon>Streptophyta</taxon>
        <taxon>Embryophyta</taxon>
        <taxon>Tracheophyta</taxon>
        <taxon>Spermatophyta</taxon>
        <taxon>Magnoliopsida</taxon>
        <taxon>eudicotyledons</taxon>
        <taxon>Gunneridae</taxon>
        <taxon>Pentapetalae</taxon>
        <taxon>rosids</taxon>
        <taxon>malvids</taxon>
        <taxon>Malvales</taxon>
        <taxon>Malvaceae</taxon>
        <taxon>Malvoideae</taxon>
        <taxon>Hibiscus</taxon>
    </lineage>
</organism>
<name>A0ABR2AHF1_9ROSI</name>
<evidence type="ECO:0000313" key="3">
    <source>
        <dbReference type="Proteomes" id="UP001472677"/>
    </source>
</evidence>
<keyword evidence="3" id="KW-1185">Reference proteome</keyword>
<sequence>MECCICSTAKRMRQLQEMRCQWYFQPESSKQQHMGSHSGSRRCVRKGLSDCHDGEKLLKLAGIKLPDLIDFSLNETTSLKDCKVNCFKNCSSELVE</sequence>
<comment type="caution">
    <text evidence="2">The sequence shown here is derived from an EMBL/GenBank/DDBJ whole genome shotgun (WGS) entry which is preliminary data.</text>
</comment>
<gene>
    <name evidence="2" type="ORF">V6N12_011512</name>
</gene>
<reference evidence="2 3" key="1">
    <citation type="journal article" date="2024" name="G3 (Bethesda)">
        <title>Genome assembly of Hibiscus sabdariffa L. provides insights into metabolisms of medicinal natural products.</title>
        <authorList>
            <person name="Kim T."/>
        </authorList>
    </citation>
    <scope>NUCLEOTIDE SEQUENCE [LARGE SCALE GENOMIC DNA]</scope>
    <source>
        <strain evidence="2">TK-2024</strain>
        <tissue evidence="2">Old leaves</tissue>
    </source>
</reference>
<evidence type="ECO:0000259" key="1">
    <source>
        <dbReference type="Pfam" id="PF08276"/>
    </source>
</evidence>
<evidence type="ECO:0000313" key="2">
    <source>
        <dbReference type="EMBL" id="KAK8492760.1"/>
    </source>
</evidence>
<protein>
    <recommendedName>
        <fullName evidence="1">Apple domain-containing protein</fullName>
    </recommendedName>
</protein>